<dbReference type="PANTHER" id="PTHR42724:SF1">
    <property type="entry name" value="TETRAACYLDISACCHARIDE 4'-KINASE, MITOCHONDRIAL-RELATED"/>
    <property type="match status" value="1"/>
</dbReference>
<evidence type="ECO:0000256" key="9">
    <source>
        <dbReference type="ARBA" id="ARBA00022777"/>
    </source>
</evidence>
<evidence type="ECO:0000256" key="1">
    <source>
        <dbReference type="ARBA" id="ARBA00002274"/>
    </source>
</evidence>
<evidence type="ECO:0000256" key="12">
    <source>
        <dbReference type="ARBA" id="ARBA00029757"/>
    </source>
</evidence>
<dbReference type="InterPro" id="IPR003758">
    <property type="entry name" value="LpxK"/>
</dbReference>
<name>A0A4R9K505_9LEPT</name>
<dbReference type="OrthoDB" id="9789797at2"/>
<dbReference type="GO" id="GO:0005524">
    <property type="term" value="F:ATP binding"/>
    <property type="evidence" value="ECO:0007669"/>
    <property type="project" value="UniProtKB-UniRule"/>
</dbReference>
<evidence type="ECO:0000256" key="5">
    <source>
        <dbReference type="ARBA" id="ARBA00022516"/>
    </source>
</evidence>
<evidence type="ECO:0000256" key="14">
    <source>
        <dbReference type="SAM" id="Phobius"/>
    </source>
</evidence>
<evidence type="ECO:0000256" key="8">
    <source>
        <dbReference type="ARBA" id="ARBA00022741"/>
    </source>
</evidence>
<keyword evidence="10 13" id="KW-0067">ATP-binding</keyword>
<keyword evidence="6 13" id="KW-0441">Lipid A biosynthesis</keyword>
<keyword evidence="14" id="KW-0812">Transmembrane</keyword>
<dbReference type="EC" id="2.7.1.130" evidence="3 13"/>
<comment type="similarity">
    <text evidence="13">Belongs to the LpxK family.</text>
</comment>
<keyword evidence="8 13" id="KW-0547">Nucleotide-binding</keyword>
<gene>
    <name evidence="13 15" type="primary">lpxK</name>
    <name evidence="15" type="ORF">EHQ58_05545</name>
</gene>
<evidence type="ECO:0000256" key="4">
    <source>
        <dbReference type="ARBA" id="ARBA00016436"/>
    </source>
</evidence>
<dbReference type="NCBIfam" id="TIGR00682">
    <property type="entry name" value="lpxK"/>
    <property type="match status" value="1"/>
</dbReference>
<dbReference type="GO" id="GO:0009244">
    <property type="term" value="P:lipopolysaccharide core region biosynthetic process"/>
    <property type="evidence" value="ECO:0007669"/>
    <property type="project" value="TreeGrafter"/>
</dbReference>
<reference evidence="15" key="1">
    <citation type="journal article" date="2019" name="PLoS Negl. Trop. Dis.">
        <title>Revisiting the worldwide diversity of Leptospira species in the environment.</title>
        <authorList>
            <person name="Vincent A.T."/>
            <person name="Schiettekatte O."/>
            <person name="Bourhy P."/>
            <person name="Veyrier F.J."/>
            <person name="Picardeau M."/>
        </authorList>
    </citation>
    <scope>NUCLEOTIDE SEQUENCE [LARGE SCALE GENOMIC DNA]</scope>
    <source>
        <strain evidence="15">201702476</strain>
    </source>
</reference>
<feature type="binding site" evidence="13">
    <location>
        <begin position="53"/>
        <end position="60"/>
    </location>
    <ligand>
        <name>ATP</name>
        <dbReference type="ChEBI" id="CHEBI:30616"/>
    </ligand>
</feature>
<dbReference type="UniPathway" id="UPA00359">
    <property type="reaction ID" value="UER00482"/>
</dbReference>
<comment type="function">
    <text evidence="1 13">Transfers the gamma-phosphate of ATP to the 4'-position of a tetraacyldisaccharide 1-phosphate intermediate (termed DS-1-P) to form tetraacyldisaccharide 1,4'-bis-phosphate (lipid IVA).</text>
</comment>
<evidence type="ECO:0000256" key="2">
    <source>
        <dbReference type="ARBA" id="ARBA00004870"/>
    </source>
</evidence>
<comment type="caution">
    <text evidence="15">The sequence shown here is derived from an EMBL/GenBank/DDBJ whole genome shotgun (WGS) entry which is preliminary data.</text>
</comment>
<accession>A0A4R9K505</accession>
<evidence type="ECO:0000256" key="6">
    <source>
        <dbReference type="ARBA" id="ARBA00022556"/>
    </source>
</evidence>
<keyword evidence="16" id="KW-1185">Reference proteome</keyword>
<dbReference type="Pfam" id="PF02606">
    <property type="entry name" value="LpxK"/>
    <property type="match status" value="1"/>
</dbReference>
<keyword evidence="7 13" id="KW-0808">Transferase</keyword>
<dbReference type="GO" id="GO:0009029">
    <property type="term" value="F:lipid-A 4'-kinase activity"/>
    <property type="evidence" value="ECO:0007669"/>
    <property type="project" value="UniProtKB-UniRule"/>
</dbReference>
<dbReference type="EMBL" id="RQGD01000020">
    <property type="protein sequence ID" value="TGL61242.1"/>
    <property type="molecule type" value="Genomic_DNA"/>
</dbReference>
<dbReference type="AlphaFoldDB" id="A0A4R9K505"/>
<organism evidence="15 16">
    <name type="scientific">Leptospira ognonensis</name>
    <dbReference type="NCBI Taxonomy" id="2484945"/>
    <lineage>
        <taxon>Bacteria</taxon>
        <taxon>Pseudomonadati</taxon>
        <taxon>Spirochaetota</taxon>
        <taxon>Spirochaetia</taxon>
        <taxon>Leptospirales</taxon>
        <taxon>Leptospiraceae</taxon>
        <taxon>Leptospira</taxon>
    </lineage>
</organism>
<keyword evidence="9 13" id="KW-0418">Kinase</keyword>
<evidence type="ECO:0000313" key="16">
    <source>
        <dbReference type="Proteomes" id="UP000297693"/>
    </source>
</evidence>
<proteinExistence type="inferred from homology"/>
<evidence type="ECO:0000313" key="15">
    <source>
        <dbReference type="EMBL" id="TGL61242.1"/>
    </source>
</evidence>
<evidence type="ECO:0000256" key="11">
    <source>
        <dbReference type="ARBA" id="ARBA00023098"/>
    </source>
</evidence>
<comment type="catalytic activity">
    <reaction evidence="13">
        <text>a lipid A disaccharide + ATP = a lipid IVA + ADP + H(+)</text>
        <dbReference type="Rhea" id="RHEA:67840"/>
        <dbReference type="ChEBI" id="CHEBI:15378"/>
        <dbReference type="ChEBI" id="CHEBI:30616"/>
        <dbReference type="ChEBI" id="CHEBI:176343"/>
        <dbReference type="ChEBI" id="CHEBI:176425"/>
        <dbReference type="ChEBI" id="CHEBI:456216"/>
        <dbReference type="EC" id="2.7.1.130"/>
    </reaction>
</comment>
<evidence type="ECO:0000256" key="7">
    <source>
        <dbReference type="ARBA" id="ARBA00022679"/>
    </source>
</evidence>
<dbReference type="HAMAP" id="MF_00409">
    <property type="entry name" value="LpxK"/>
    <property type="match status" value="1"/>
</dbReference>
<dbReference type="PANTHER" id="PTHR42724">
    <property type="entry name" value="TETRAACYLDISACCHARIDE 4'-KINASE"/>
    <property type="match status" value="1"/>
</dbReference>
<dbReference type="Proteomes" id="UP000297693">
    <property type="component" value="Unassembled WGS sequence"/>
</dbReference>
<protein>
    <recommendedName>
        <fullName evidence="4 13">Tetraacyldisaccharide 4'-kinase</fullName>
        <ecNumber evidence="3 13">2.7.1.130</ecNumber>
    </recommendedName>
    <alternativeName>
        <fullName evidence="12 13">Lipid A 4'-kinase</fullName>
    </alternativeName>
</protein>
<keyword evidence="14" id="KW-0472">Membrane</keyword>
<comment type="pathway">
    <text evidence="2 13">Glycolipid biosynthesis; lipid IV(A) biosynthesis; lipid IV(A) from (3R)-3-hydroxytetradecanoyl-[acyl-carrier-protein] and UDP-N-acetyl-alpha-D-glucosamine: step 6/6.</text>
</comment>
<evidence type="ECO:0000256" key="3">
    <source>
        <dbReference type="ARBA" id="ARBA00012071"/>
    </source>
</evidence>
<keyword evidence="5 13" id="KW-0444">Lipid biosynthesis</keyword>
<feature type="transmembrane region" description="Helical" evidence="14">
    <location>
        <begin position="13"/>
        <end position="31"/>
    </location>
</feature>
<evidence type="ECO:0000256" key="13">
    <source>
        <dbReference type="HAMAP-Rule" id="MF_00409"/>
    </source>
</evidence>
<dbReference type="GO" id="GO:0005886">
    <property type="term" value="C:plasma membrane"/>
    <property type="evidence" value="ECO:0007669"/>
    <property type="project" value="TreeGrafter"/>
</dbReference>
<sequence>MGLKSFLSFSFKILLWVLSPLSFLYQVLFWIDRRRTKPRKLTNCYVISVGNLTVGGTGKTPFVQFLIRDLKNHFPDFHFTILSRGYKARLSLQGALVESNASPMDVGDEPLLHKQTFPDVQVIIGSDRFQSYQTFNQYKSSKHVVILDDGFQHHKLYRDFEIVLLDANHLLGNGFTLPLGSLRETRQALLRAHAVVFTKWNEENAEKVDKFESNLDGDFKRIPRYHSKFTPELDAKQESADMIRSYFLVTGVGNPESVMKSAKQLLGSKVIAYKYFSDHYSFQEKDMHAIIADLPSSTALLLTEKDWVKVSILTNFLNEAKEKRISIFLIKIKLEMEELQQFNDVIVSRVSSYVKENALD</sequence>
<evidence type="ECO:0000256" key="10">
    <source>
        <dbReference type="ARBA" id="ARBA00022840"/>
    </source>
</evidence>
<keyword evidence="14" id="KW-1133">Transmembrane helix</keyword>
<dbReference type="GO" id="GO:0009245">
    <property type="term" value="P:lipid A biosynthetic process"/>
    <property type="evidence" value="ECO:0007669"/>
    <property type="project" value="UniProtKB-UniRule"/>
</dbReference>
<keyword evidence="11 13" id="KW-0443">Lipid metabolism</keyword>